<evidence type="ECO:0000256" key="4">
    <source>
        <dbReference type="ARBA" id="ARBA00022598"/>
    </source>
</evidence>
<dbReference type="GO" id="GO:0009236">
    <property type="term" value="P:cobalamin biosynthetic process"/>
    <property type="evidence" value="ECO:0007669"/>
    <property type="project" value="UniProtKB-UniRule"/>
</dbReference>
<name>A0A256GT43_9HYPH</name>
<dbReference type="SUPFAM" id="SSF52540">
    <property type="entry name" value="P-loop containing nucleoside triphosphate hydrolases"/>
    <property type="match status" value="1"/>
</dbReference>
<comment type="domain">
    <text evidence="9">Comprises of two domains. The C-terminal domain contains the binding site for glutamine and catalyzes the hydrolysis of this substrate to glutamate and ammonia. The N-terminal domain is anticipated to bind ATP and hydrogenobyrinate and catalyzes the ultimate synthesis of the diamide product. The ammonia produced via the glutaminase domain is probably translocated to the adjacent domain via a molecular tunnel, where it reacts with an activated intermediate.</text>
</comment>
<keyword evidence="3 9" id="KW-0169">Cobalamin biosynthesis</keyword>
<dbReference type="HAMAP" id="MF_00027">
    <property type="entry name" value="CobB_CbiA"/>
    <property type="match status" value="1"/>
</dbReference>
<evidence type="ECO:0000256" key="6">
    <source>
        <dbReference type="ARBA" id="ARBA00022840"/>
    </source>
</evidence>
<gene>
    <name evidence="9 13" type="primary">cobB</name>
    <name evidence="13" type="ORF">CEV34_0338</name>
    <name evidence="12" type="ORF">EHE22_18105</name>
</gene>
<evidence type="ECO:0000259" key="10">
    <source>
        <dbReference type="Pfam" id="PF01656"/>
    </source>
</evidence>
<dbReference type="InterPro" id="IPR011698">
    <property type="entry name" value="GATase_3"/>
</dbReference>
<feature type="active site" description="Nucleophile" evidence="9">
    <location>
        <position position="326"/>
    </location>
</feature>
<dbReference type="Pfam" id="PF01656">
    <property type="entry name" value="CbiA"/>
    <property type="match status" value="1"/>
</dbReference>
<evidence type="ECO:0000313" key="12">
    <source>
        <dbReference type="EMBL" id="NNV22329.1"/>
    </source>
</evidence>
<dbReference type="AlphaFoldDB" id="A0A256GT43"/>
<evidence type="ECO:0000313" key="14">
    <source>
        <dbReference type="Proteomes" id="UP000216188"/>
    </source>
</evidence>
<comment type="similarity">
    <text evidence="2">Belongs to the CobB/CobQ family. CobQ subfamily.</text>
</comment>
<dbReference type="CDD" id="cd05388">
    <property type="entry name" value="CobB_N"/>
    <property type="match status" value="1"/>
</dbReference>
<dbReference type="SUPFAM" id="SSF52317">
    <property type="entry name" value="Class I glutamine amidotransferase-like"/>
    <property type="match status" value="1"/>
</dbReference>
<feature type="site" description="Increases nucleophilicity of active site Cys" evidence="9">
    <location>
        <position position="426"/>
    </location>
</feature>
<dbReference type="EMBL" id="NNRM01000006">
    <property type="protein sequence ID" value="OYR29936.1"/>
    <property type="molecule type" value="Genomic_DNA"/>
</dbReference>
<evidence type="ECO:0000259" key="11">
    <source>
        <dbReference type="Pfam" id="PF07685"/>
    </source>
</evidence>
<sequence>MKGFMIAAPASGSGKTTLTLGLLRALKRRGEALAPAKAGPDYIDPAYHKSASGVDCFNLDPWAMRPELISAISSRMTEGNKLLVVEGMMGLFDGALDGKGSSADLARTLDLPVVLVVDCARQSHSIAALISGFSQFRKDVLIAGVILNRVGSGRHEAMLREAIKPLGIAVLGVIPRDEALVLPSRHLGLVQAAEHADLERFLEHAADVVDARIDLSALEHIWSRPKHHEAMANVPRLTPLGNRIAVARDDAFAFAYAHLLAGWRRRGAELSFFSPLVDEAPDESADAIYLPGGYPELHAGKLSQAKCFLQGMRRAADRGVRIYGECGGYMVLGETLEDSSCVKHPMLGLLPLDTSFAKRKMHLGYRKLEPLSGSPWPLPLSAHEFHYASIVREGDAERLFRVRDALGEELGEAGLRVGSVAGSFTHVIDFSGENA</sequence>
<dbReference type="NCBIfam" id="TIGR00379">
    <property type="entry name" value="cobB"/>
    <property type="match status" value="1"/>
</dbReference>
<dbReference type="InterPro" id="IPR027417">
    <property type="entry name" value="P-loop_NTPase"/>
</dbReference>
<comment type="miscellaneous">
    <text evidence="9">The a and c carboxylates of hydrogenobyrinate are activated for nucleophilic attack via formation of a phosphorylated intermediate by ATP. CobB catalyzes first the amidation of the c-carboxylate, and then that of the a-carboxylate.</text>
</comment>
<dbReference type="NCBIfam" id="NF002204">
    <property type="entry name" value="PRK01077.1"/>
    <property type="match status" value="1"/>
</dbReference>
<dbReference type="Proteomes" id="UP000216188">
    <property type="component" value="Unassembled WGS sequence"/>
</dbReference>
<comment type="caution">
    <text evidence="13">The sequence shown here is derived from an EMBL/GenBank/DDBJ whole genome shotgun (WGS) entry which is preliminary data.</text>
</comment>
<feature type="domain" description="CobQ/CobB/MinD/ParA nucleotide binding" evidence="10">
    <location>
        <begin position="5"/>
        <end position="186"/>
    </location>
</feature>
<dbReference type="STRING" id="419475.A8A54_06105"/>
<protein>
    <recommendedName>
        <fullName evidence="9">Hydrogenobyrinate a,c-diamide synthase</fullName>
        <ecNumber evidence="9">6.3.5.9</ecNumber>
    </recommendedName>
    <alternativeName>
        <fullName evidence="9">Hydrogenobyrinic acid a,c-diamide synthase</fullName>
    </alternativeName>
</protein>
<accession>A0A256GT43</accession>
<comment type="cofactor">
    <cofactor evidence="1 9">
        <name>Mg(2+)</name>
        <dbReference type="ChEBI" id="CHEBI:18420"/>
    </cofactor>
</comment>
<dbReference type="Proteomes" id="UP000526233">
    <property type="component" value="Unassembled WGS sequence"/>
</dbReference>
<evidence type="ECO:0000256" key="5">
    <source>
        <dbReference type="ARBA" id="ARBA00022741"/>
    </source>
</evidence>
<comment type="similarity">
    <text evidence="9">Belongs to the CobB/CbiA family.</text>
</comment>
<dbReference type="GO" id="GO:0005524">
    <property type="term" value="F:ATP binding"/>
    <property type="evidence" value="ECO:0007669"/>
    <property type="project" value="UniProtKB-UniRule"/>
</dbReference>
<dbReference type="UniPathway" id="UPA00148">
    <property type="reaction ID" value="UER00220"/>
</dbReference>
<evidence type="ECO:0000256" key="7">
    <source>
        <dbReference type="ARBA" id="ARBA00022842"/>
    </source>
</evidence>
<dbReference type="EC" id="6.3.5.9" evidence="9"/>
<feature type="domain" description="CobB/CobQ-like glutamine amidotransferase" evidence="11">
    <location>
        <begin position="243"/>
        <end position="428"/>
    </location>
</feature>
<keyword evidence="6 9" id="KW-0067">ATP-binding</keyword>
<organism evidence="13 14">
    <name type="scientific">Brucella pseudogrignonensis</name>
    <dbReference type="NCBI Taxonomy" id="419475"/>
    <lineage>
        <taxon>Bacteria</taxon>
        <taxon>Pseudomonadati</taxon>
        <taxon>Pseudomonadota</taxon>
        <taxon>Alphaproteobacteria</taxon>
        <taxon>Hyphomicrobiales</taxon>
        <taxon>Brucellaceae</taxon>
        <taxon>Brucella/Ochrobactrum group</taxon>
        <taxon>Brucella</taxon>
    </lineage>
</organism>
<dbReference type="PANTHER" id="PTHR43873">
    <property type="entry name" value="COBYRINATE A,C-DIAMIDE SYNTHASE"/>
    <property type="match status" value="1"/>
</dbReference>
<keyword evidence="5 9" id="KW-0547">Nucleotide-binding</keyword>
<comment type="catalytic activity">
    <reaction evidence="9">
        <text>hydrogenobyrinate + 2 L-glutamine + 2 ATP + 2 H2O = hydrogenobyrinate a,c-diamide + 2 L-glutamate + 2 ADP + 2 phosphate + 2 H(+)</text>
        <dbReference type="Rhea" id="RHEA:12544"/>
        <dbReference type="ChEBI" id="CHEBI:15377"/>
        <dbReference type="ChEBI" id="CHEBI:15378"/>
        <dbReference type="ChEBI" id="CHEBI:29985"/>
        <dbReference type="ChEBI" id="CHEBI:30616"/>
        <dbReference type="ChEBI" id="CHEBI:43474"/>
        <dbReference type="ChEBI" id="CHEBI:58359"/>
        <dbReference type="ChEBI" id="CHEBI:77873"/>
        <dbReference type="ChEBI" id="CHEBI:77874"/>
        <dbReference type="ChEBI" id="CHEBI:456216"/>
        <dbReference type="EC" id="6.3.5.9"/>
    </reaction>
</comment>
<dbReference type="RefSeq" id="WP_007875558.1">
    <property type="nucleotide sequence ID" value="NZ_CAXURC020000001.1"/>
</dbReference>
<keyword evidence="14" id="KW-1185">Reference proteome</keyword>
<evidence type="ECO:0000256" key="3">
    <source>
        <dbReference type="ARBA" id="ARBA00022573"/>
    </source>
</evidence>
<dbReference type="GO" id="GO:0043802">
    <property type="term" value="F:hydrogenobyrinic acid a,c-diamide synthase (glutamine-hydrolysing) activity"/>
    <property type="evidence" value="ECO:0007669"/>
    <property type="project" value="UniProtKB-UniRule"/>
</dbReference>
<keyword evidence="8 9" id="KW-0315">Glutamine amidotransferase</keyword>
<dbReference type="InterPro" id="IPR002586">
    <property type="entry name" value="CobQ/CobB/MinD/ParA_Nub-bd_dom"/>
</dbReference>
<comment type="pathway">
    <text evidence="9">Cofactor biosynthesis; adenosylcobalamin biosynthesis; cob(II)yrinate a,c-diamide from precorrin-2 (aerobic route): step 9/10.</text>
</comment>
<evidence type="ECO:0000313" key="13">
    <source>
        <dbReference type="EMBL" id="OYR29936.1"/>
    </source>
</evidence>
<dbReference type="PROSITE" id="PS51274">
    <property type="entry name" value="GATASE_COBBQ"/>
    <property type="match status" value="1"/>
</dbReference>
<evidence type="ECO:0000256" key="1">
    <source>
        <dbReference type="ARBA" id="ARBA00001946"/>
    </source>
</evidence>
<evidence type="ECO:0000256" key="9">
    <source>
        <dbReference type="HAMAP-Rule" id="MF_00027"/>
    </source>
</evidence>
<dbReference type="GO" id="GO:0042242">
    <property type="term" value="F:cobyrinic acid a,c-diamide synthase activity"/>
    <property type="evidence" value="ECO:0007669"/>
    <property type="project" value="InterPro"/>
</dbReference>
<evidence type="ECO:0000313" key="15">
    <source>
        <dbReference type="Proteomes" id="UP000526233"/>
    </source>
</evidence>
<comment type="function">
    <text evidence="9">Catalyzes the ATP-dependent amidation of the two carboxylate groups at positions a and c of hydrogenobyrinate, using either L-glutamine or ammonia as the nitrogen source.</text>
</comment>
<dbReference type="Gene3D" id="3.40.50.300">
    <property type="entry name" value="P-loop containing nucleotide triphosphate hydrolases"/>
    <property type="match status" value="2"/>
</dbReference>
<dbReference type="Pfam" id="PF07685">
    <property type="entry name" value="GATase_3"/>
    <property type="match status" value="1"/>
</dbReference>
<reference evidence="12 15" key="2">
    <citation type="submission" date="2018-11" db="EMBL/GenBank/DDBJ databases">
        <title>Genome sequencing and analysis.</title>
        <authorList>
            <person name="Huang Y.-T."/>
        </authorList>
    </citation>
    <scope>NUCLEOTIDE SEQUENCE [LARGE SCALE GENOMIC DNA]</scope>
    <source>
        <strain evidence="12 15">SHIN</strain>
    </source>
</reference>
<keyword evidence="7 9" id="KW-0460">Magnesium</keyword>
<evidence type="ECO:0000256" key="8">
    <source>
        <dbReference type="ARBA" id="ARBA00022962"/>
    </source>
</evidence>
<dbReference type="EMBL" id="PKQI01000003">
    <property type="protein sequence ID" value="NNV22329.1"/>
    <property type="molecule type" value="Genomic_DNA"/>
</dbReference>
<dbReference type="Gene3D" id="3.40.50.880">
    <property type="match status" value="1"/>
</dbReference>
<dbReference type="PANTHER" id="PTHR43873:SF1">
    <property type="entry name" value="COBYRINATE A,C-DIAMIDE SYNTHASE"/>
    <property type="match status" value="1"/>
</dbReference>
<evidence type="ECO:0000256" key="2">
    <source>
        <dbReference type="ARBA" id="ARBA00006205"/>
    </source>
</evidence>
<dbReference type="InterPro" id="IPR029062">
    <property type="entry name" value="Class_I_gatase-like"/>
</dbReference>
<dbReference type="InterPro" id="IPR004484">
    <property type="entry name" value="CbiA/CobB_synth"/>
</dbReference>
<keyword evidence="4 9" id="KW-0436">Ligase</keyword>
<reference evidence="13 14" key="1">
    <citation type="submission" date="2017-07" db="EMBL/GenBank/DDBJ databases">
        <title>Phylogenetic study on the rhizospheric bacterium Ochrobactrum sp. A44.</title>
        <authorList>
            <person name="Krzyzanowska D.M."/>
            <person name="Ossowicki A."/>
            <person name="Rajewska M."/>
            <person name="Maciag T."/>
            <person name="Kaczynski Z."/>
            <person name="Czerwicka M."/>
            <person name="Jafra S."/>
        </authorList>
    </citation>
    <scope>NUCLEOTIDE SEQUENCE [LARGE SCALE GENOMIC DNA]</scope>
    <source>
        <strain evidence="13 14">CCUG 30717</strain>
    </source>
</reference>
<proteinExistence type="inferred from homology"/>